<sequence>MHFSTVTSSALYALVMAGVVVGAPRNMHQAAAAAKGNGTANAGTGAGANANAVKVQDTITAWQNAIKGVNTFVDNVLKEKDPKVVSSMAATAFKSAQVEGDSNTALQADVKNLDASGTQAAQALLAQFNIIGPAINDTIANPQNVVKNVGAINGAR</sequence>
<feature type="chain" id="PRO_5045553983" description="Small secreted protein" evidence="1">
    <location>
        <begin position="23"/>
        <end position="156"/>
    </location>
</feature>
<evidence type="ECO:0000256" key="1">
    <source>
        <dbReference type="SAM" id="SignalP"/>
    </source>
</evidence>
<evidence type="ECO:0000313" key="3">
    <source>
        <dbReference type="Proteomes" id="UP001446871"/>
    </source>
</evidence>
<keyword evidence="3" id="KW-1185">Reference proteome</keyword>
<dbReference type="EMBL" id="JAQQWM010000007">
    <property type="protein sequence ID" value="KAK8057924.1"/>
    <property type="molecule type" value="Genomic_DNA"/>
</dbReference>
<feature type="signal peptide" evidence="1">
    <location>
        <begin position="1"/>
        <end position="22"/>
    </location>
</feature>
<name>A0ABR1UG94_9PEZI</name>
<evidence type="ECO:0000313" key="2">
    <source>
        <dbReference type="EMBL" id="KAK8057924.1"/>
    </source>
</evidence>
<dbReference type="Proteomes" id="UP001446871">
    <property type="component" value="Unassembled WGS sequence"/>
</dbReference>
<reference evidence="2 3" key="1">
    <citation type="submission" date="2023-01" db="EMBL/GenBank/DDBJ databases">
        <title>Analysis of 21 Apiospora genomes using comparative genomics revels a genus with tremendous synthesis potential of carbohydrate active enzymes and secondary metabolites.</title>
        <authorList>
            <person name="Sorensen T."/>
        </authorList>
    </citation>
    <scope>NUCLEOTIDE SEQUENCE [LARGE SCALE GENOMIC DNA]</scope>
    <source>
        <strain evidence="2 3">CBS 83171</strain>
    </source>
</reference>
<organism evidence="2 3">
    <name type="scientific">Apiospora saccharicola</name>
    <dbReference type="NCBI Taxonomy" id="335842"/>
    <lineage>
        <taxon>Eukaryota</taxon>
        <taxon>Fungi</taxon>
        <taxon>Dikarya</taxon>
        <taxon>Ascomycota</taxon>
        <taxon>Pezizomycotina</taxon>
        <taxon>Sordariomycetes</taxon>
        <taxon>Xylariomycetidae</taxon>
        <taxon>Amphisphaeriales</taxon>
        <taxon>Apiosporaceae</taxon>
        <taxon>Apiospora</taxon>
    </lineage>
</organism>
<accession>A0ABR1UG94</accession>
<protein>
    <recommendedName>
        <fullName evidence="4">Small secreted protein</fullName>
    </recommendedName>
</protein>
<keyword evidence="1" id="KW-0732">Signal</keyword>
<evidence type="ECO:0008006" key="4">
    <source>
        <dbReference type="Google" id="ProtNLM"/>
    </source>
</evidence>
<comment type="caution">
    <text evidence="2">The sequence shown here is derived from an EMBL/GenBank/DDBJ whole genome shotgun (WGS) entry which is preliminary data.</text>
</comment>
<gene>
    <name evidence="2" type="ORF">PG996_011861</name>
</gene>
<proteinExistence type="predicted"/>